<gene>
    <name evidence="1" type="ORF">Nepgr_027367</name>
</gene>
<comment type="caution">
    <text evidence="1">The sequence shown here is derived from an EMBL/GenBank/DDBJ whole genome shotgun (WGS) entry which is preliminary data.</text>
</comment>
<proteinExistence type="predicted"/>
<accession>A0AAD3TA80</accession>
<evidence type="ECO:0000313" key="1">
    <source>
        <dbReference type="EMBL" id="GMH25524.1"/>
    </source>
</evidence>
<dbReference type="AlphaFoldDB" id="A0AAD3TA80"/>
<name>A0AAD3TA80_NEPGR</name>
<evidence type="ECO:0000313" key="2">
    <source>
        <dbReference type="Proteomes" id="UP001279734"/>
    </source>
</evidence>
<reference evidence="1" key="1">
    <citation type="submission" date="2023-05" db="EMBL/GenBank/DDBJ databases">
        <title>Nepenthes gracilis genome sequencing.</title>
        <authorList>
            <person name="Fukushima K."/>
        </authorList>
    </citation>
    <scope>NUCLEOTIDE SEQUENCE</scope>
    <source>
        <strain evidence="1">SING2019-196</strain>
    </source>
</reference>
<organism evidence="1 2">
    <name type="scientific">Nepenthes gracilis</name>
    <name type="common">Slender pitcher plant</name>
    <dbReference type="NCBI Taxonomy" id="150966"/>
    <lineage>
        <taxon>Eukaryota</taxon>
        <taxon>Viridiplantae</taxon>
        <taxon>Streptophyta</taxon>
        <taxon>Embryophyta</taxon>
        <taxon>Tracheophyta</taxon>
        <taxon>Spermatophyta</taxon>
        <taxon>Magnoliopsida</taxon>
        <taxon>eudicotyledons</taxon>
        <taxon>Gunneridae</taxon>
        <taxon>Pentapetalae</taxon>
        <taxon>Caryophyllales</taxon>
        <taxon>Nepenthaceae</taxon>
        <taxon>Nepenthes</taxon>
    </lineage>
</organism>
<dbReference type="EMBL" id="BSYO01000029">
    <property type="protein sequence ID" value="GMH25524.1"/>
    <property type="molecule type" value="Genomic_DNA"/>
</dbReference>
<protein>
    <submittedName>
        <fullName evidence="1">Uncharacterized protein</fullName>
    </submittedName>
</protein>
<keyword evidence="2" id="KW-1185">Reference proteome</keyword>
<sequence length="155" mass="16417">MRWRVDLVNCTKASIGTATIATRLGVTHWCGVARASRHPFKEERLGAVVEAIPIPVVTPAPNRSPVSGLLSDKESTFPASSRRCEVAIETGAGRGPVKVVREGNETEEAEKVAKMAIRMLKAVTETGKVGPAIGVTKVIETVDASLVGSPKFEVA</sequence>
<dbReference type="Proteomes" id="UP001279734">
    <property type="component" value="Unassembled WGS sequence"/>
</dbReference>